<feature type="transmembrane region" description="Helical" evidence="2">
    <location>
        <begin position="114"/>
        <end position="131"/>
    </location>
</feature>
<feature type="region of interest" description="Disordered" evidence="1">
    <location>
        <begin position="273"/>
        <end position="292"/>
    </location>
</feature>
<comment type="caution">
    <text evidence="3">The sequence shown here is derived from an EMBL/GenBank/DDBJ whole genome shotgun (WGS) entry which is preliminary data.</text>
</comment>
<feature type="transmembrane region" description="Helical" evidence="2">
    <location>
        <begin position="167"/>
        <end position="190"/>
    </location>
</feature>
<dbReference type="AlphaFoldDB" id="A0AAN8MQJ9"/>
<reference evidence="3 4" key="1">
    <citation type="submission" date="2019-10" db="EMBL/GenBank/DDBJ databases">
        <authorList>
            <person name="Palmer J.M."/>
        </authorList>
    </citation>
    <scope>NUCLEOTIDE SEQUENCE [LARGE SCALE GENOMIC DNA]</scope>
    <source>
        <strain evidence="3 4">TWF718</strain>
    </source>
</reference>
<gene>
    <name evidence="3" type="ORF">TWF718_005896</name>
</gene>
<dbReference type="EMBL" id="JAVHNR010000003">
    <property type="protein sequence ID" value="KAK6348078.1"/>
    <property type="molecule type" value="Genomic_DNA"/>
</dbReference>
<evidence type="ECO:0000256" key="2">
    <source>
        <dbReference type="SAM" id="Phobius"/>
    </source>
</evidence>
<evidence type="ECO:0008006" key="5">
    <source>
        <dbReference type="Google" id="ProtNLM"/>
    </source>
</evidence>
<proteinExistence type="predicted"/>
<organism evidence="3 4">
    <name type="scientific">Orbilia javanica</name>
    <dbReference type="NCBI Taxonomy" id="47235"/>
    <lineage>
        <taxon>Eukaryota</taxon>
        <taxon>Fungi</taxon>
        <taxon>Dikarya</taxon>
        <taxon>Ascomycota</taxon>
        <taxon>Pezizomycotina</taxon>
        <taxon>Orbiliomycetes</taxon>
        <taxon>Orbiliales</taxon>
        <taxon>Orbiliaceae</taxon>
        <taxon>Orbilia</taxon>
    </lineage>
</organism>
<feature type="transmembrane region" description="Helical" evidence="2">
    <location>
        <begin position="74"/>
        <end position="94"/>
    </location>
</feature>
<feature type="transmembrane region" description="Helical" evidence="2">
    <location>
        <begin position="143"/>
        <end position="161"/>
    </location>
</feature>
<protein>
    <recommendedName>
        <fullName evidence="5">TLC domain-containing protein</fullName>
    </recommendedName>
</protein>
<feature type="transmembrane region" description="Helical" evidence="2">
    <location>
        <begin position="202"/>
        <end position="229"/>
    </location>
</feature>
<name>A0AAN8MQJ9_9PEZI</name>
<feature type="transmembrane region" description="Helical" evidence="2">
    <location>
        <begin position="20"/>
        <end position="43"/>
    </location>
</feature>
<keyword evidence="4" id="KW-1185">Reference proteome</keyword>
<evidence type="ECO:0000313" key="3">
    <source>
        <dbReference type="EMBL" id="KAK6348078.1"/>
    </source>
</evidence>
<accession>A0AAN8MQJ9</accession>
<keyword evidence="2" id="KW-1133">Transmembrane helix</keyword>
<sequence>MSIGDFKNRHDRDTKNHISILALYAGLILTITLAFLFTLKNYVLEPILPRIYRHHHTDLSDVTKRSFLNQHVAVGMRVIILSLGGYPFFAVVFGSSLLSTPIVRGGSVTMGDCLVISSQILVGMYIFELIYRAKISIVSALHHLGTILVAQCSVAISVFGHKNARNEFILCCVWGAFDVIVEFLPSLAIIRYRTATNSHAHLYYLFKFTMIWTFIGTILESIIAMYLFGIMWDQWELSFKLATPLLHIAFSAAQLHGSNIFRKMMIREGKRMREGSEGVSGGAVEKKGSMADGKGCEESAGASVAGFVV</sequence>
<evidence type="ECO:0000313" key="4">
    <source>
        <dbReference type="Proteomes" id="UP001313282"/>
    </source>
</evidence>
<evidence type="ECO:0000256" key="1">
    <source>
        <dbReference type="SAM" id="MobiDB-lite"/>
    </source>
</evidence>
<keyword evidence="2" id="KW-0472">Membrane</keyword>
<dbReference type="Proteomes" id="UP001313282">
    <property type="component" value="Unassembled WGS sequence"/>
</dbReference>
<keyword evidence="2" id="KW-0812">Transmembrane</keyword>